<evidence type="ECO:0000256" key="1">
    <source>
        <dbReference type="ARBA" id="ARBA00000085"/>
    </source>
</evidence>
<feature type="transmembrane region" description="Helical" evidence="9">
    <location>
        <begin position="173"/>
        <end position="195"/>
    </location>
</feature>
<feature type="domain" description="Signal transduction histidine kinase subgroup 3 dimerisation and phosphoacceptor" evidence="10">
    <location>
        <begin position="398"/>
        <end position="462"/>
    </location>
</feature>
<proteinExistence type="predicted"/>
<organism evidence="11 12">
    <name type="scientific">Sanguibacter suaedae</name>
    <dbReference type="NCBI Taxonomy" id="2795737"/>
    <lineage>
        <taxon>Bacteria</taxon>
        <taxon>Bacillati</taxon>
        <taxon>Actinomycetota</taxon>
        <taxon>Actinomycetes</taxon>
        <taxon>Micrococcales</taxon>
        <taxon>Sanguibacteraceae</taxon>
        <taxon>Sanguibacter</taxon>
    </lineage>
</organism>
<dbReference type="PANTHER" id="PTHR24421:SF10">
    <property type="entry name" value="NITRATE_NITRITE SENSOR PROTEIN NARQ"/>
    <property type="match status" value="1"/>
</dbReference>
<dbReference type="Pfam" id="PF07730">
    <property type="entry name" value="HisKA_3"/>
    <property type="match status" value="1"/>
</dbReference>
<dbReference type="AlphaFoldDB" id="A0A934IBE7"/>
<evidence type="ECO:0000256" key="3">
    <source>
        <dbReference type="ARBA" id="ARBA00022553"/>
    </source>
</evidence>
<dbReference type="EMBL" id="JAEINH010000009">
    <property type="protein sequence ID" value="MBI9115595.1"/>
    <property type="molecule type" value="Genomic_DNA"/>
</dbReference>
<evidence type="ECO:0000259" key="10">
    <source>
        <dbReference type="Pfam" id="PF07730"/>
    </source>
</evidence>
<protein>
    <recommendedName>
        <fullName evidence="2">histidine kinase</fullName>
        <ecNumber evidence="2">2.7.13.3</ecNumber>
    </recommendedName>
</protein>
<evidence type="ECO:0000313" key="12">
    <source>
        <dbReference type="Proteomes" id="UP000602087"/>
    </source>
</evidence>
<evidence type="ECO:0000256" key="8">
    <source>
        <dbReference type="ARBA" id="ARBA00023012"/>
    </source>
</evidence>
<keyword evidence="9" id="KW-0812">Transmembrane</keyword>
<feature type="transmembrane region" description="Helical" evidence="9">
    <location>
        <begin position="64"/>
        <end position="85"/>
    </location>
</feature>
<evidence type="ECO:0000256" key="4">
    <source>
        <dbReference type="ARBA" id="ARBA00022679"/>
    </source>
</evidence>
<dbReference type="InterPro" id="IPR050482">
    <property type="entry name" value="Sensor_HK_TwoCompSys"/>
</dbReference>
<dbReference type="GO" id="GO:0005524">
    <property type="term" value="F:ATP binding"/>
    <property type="evidence" value="ECO:0007669"/>
    <property type="project" value="UniProtKB-KW"/>
</dbReference>
<feature type="transmembrane region" description="Helical" evidence="9">
    <location>
        <begin position="137"/>
        <end position="161"/>
    </location>
</feature>
<evidence type="ECO:0000256" key="6">
    <source>
        <dbReference type="ARBA" id="ARBA00022777"/>
    </source>
</evidence>
<dbReference type="InterPro" id="IPR011712">
    <property type="entry name" value="Sig_transdc_His_kin_sub3_dim/P"/>
</dbReference>
<keyword evidence="12" id="KW-1185">Reference proteome</keyword>
<dbReference type="Gene3D" id="3.30.565.10">
    <property type="entry name" value="Histidine kinase-like ATPase, C-terminal domain"/>
    <property type="match status" value="1"/>
</dbReference>
<dbReference type="Proteomes" id="UP000602087">
    <property type="component" value="Unassembled WGS sequence"/>
</dbReference>
<feature type="transmembrane region" description="Helical" evidence="9">
    <location>
        <begin position="25"/>
        <end position="44"/>
    </location>
</feature>
<accession>A0A934IBE7</accession>
<dbReference type="InterPro" id="IPR036890">
    <property type="entry name" value="HATPase_C_sf"/>
</dbReference>
<dbReference type="GO" id="GO:0046983">
    <property type="term" value="F:protein dimerization activity"/>
    <property type="evidence" value="ECO:0007669"/>
    <property type="project" value="InterPro"/>
</dbReference>
<dbReference type="SUPFAM" id="SSF55874">
    <property type="entry name" value="ATPase domain of HSP90 chaperone/DNA topoisomerase II/histidine kinase"/>
    <property type="match status" value="1"/>
</dbReference>
<keyword evidence="8" id="KW-0902">Two-component regulatory system</keyword>
<evidence type="ECO:0000256" key="2">
    <source>
        <dbReference type="ARBA" id="ARBA00012438"/>
    </source>
</evidence>
<name>A0A934IBE7_9MICO</name>
<gene>
    <name evidence="11" type="ORF">JAV76_11280</name>
</gene>
<keyword evidence="4" id="KW-0808">Transferase</keyword>
<keyword evidence="3" id="KW-0597">Phosphoprotein</keyword>
<comment type="caution">
    <text evidence="11">The sequence shown here is derived from an EMBL/GenBank/DDBJ whole genome shotgun (WGS) entry which is preliminary data.</text>
</comment>
<dbReference type="CDD" id="cd16917">
    <property type="entry name" value="HATPase_UhpB-NarQ-NarX-like"/>
    <property type="match status" value="1"/>
</dbReference>
<feature type="transmembrane region" description="Helical" evidence="9">
    <location>
        <begin position="113"/>
        <end position="130"/>
    </location>
</feature>
<keyword evidence="6" id="KW-0418">Kinase</keyword>
<dbReference type="Gene3D" id="1.20.5.1930">
    <property type="match status" value="1"/>
</dbReference>
<keyword evidence="7" id="KW-0067">ATP-binding</keyword>
<keyword evidence="9" id="KW-1133">Transmembrane helix</keyword>
<feature type="transmembrane region" description="Helical" evidence="9">
    <location>
        <begin position="207"/>
        <end position="231"/>
    </location>
</feature>
<dbReference type="GO" id="GO:0016020">
    <property type="term" value="C:membrane"/>
    <property type="evidence" value="ECO:0007669"/>
    <property type="project" value="InterPro"/>
</dbReference>
<keyword evidence="9" id="KW-0472">Membrane</keyword>
<feature type="transmembrane region" description="Helical" evidence="9">
    <location>
        <begin position="276"/>
        <end position="304"/>
    </location>
</feature>
<feature type="transmembrane region" description="Helical" evidence="9">
    <location>
        <begin position="243"/>
        <end position="264"/>
    </location>
</feature>
<dbReference type="GO" id="GO:0000155">
    <property type="term" value="F:phosphorelay sensor kinase activity"/>
    <property type="evidence" value="ECO:0007669"/>
    <property type="project" value="InterPro"/>
</dbReference>
<keyword evidence="5" id="KW-0547">Nucleotide-binding</keyword>
<comment type="catalytic activity">
    <reaction evidence="1">
        <text>ATP + protein L-histidine = ADP + protein N-phospho-L-histidine.</text>
        <dbReference type="EC" id="2.7.13.3"/>
    </reaction>
</comment>
<feature type="transmembrane region" description="Helical" evidence="9">
    <location>
        <begin position="90"/>
        <end position="107"/>
    </location>
</feature>
<feature type="transmembrane region" description="Helical" evidence="9">
    <location>
        <begin position="349"/>
        <end position="371"/>
    </location>
</feature>
<reference evidence="11" key="1">
    <citation type="submission" date="2020-12" db="EMBL/GenBank/DDBJ databases">
        <title>Sanguibacter suaedae sp. nov., isolated from Suaeda aralocaspica.</title>
        <authorList>
            <person name="Ma Q."/>
        </authorList>
    </citation>
    <scope>NUCLEOTIDE SEQUENCE</scope>
    <source>
        <strain evidence="11">YZGR15</strain>
    </source>
</reference>
<evidence type="ECO:0000313" key="11">
    <source>
        <dbReference type="EMBL" id="MBI9115595.1"/>
    </source>
</evidence>
<evidence type="ECO:0000256" key="5">
    <source>
        <dbReference type="ARBA" id="ARBA00022741"/>
    </source>
</evidence>
<sequence>MTITGAPFVPTAGLRTLAGWARRDVITATTAAAVALVLLITPVHPGPRYATEDGVYVATPSPGILAMLVVLVVLAGITVVVGVLVTKRSVVLATALTLVPAVLAVWWQTFVWGWFLGTIGVAVIAASMSWRRATLPYGAALAVAAVHCVGQVPALLPLGFVSVDPTLAGRLEALAVHVVVITAVVAASAGVSTSPRALVEWCRREPLTLLCVLTVALFLQQTGVLTSPMYIEETNTFLYHPLQGALSAVSVLGHVSVVAGVLLAKRSAVWATTLTLLPFVVLPWWQTFAWGWLLGTIAVAVIVASESWRRAVLPTVAALAVSVFYCVSYTPALLPIGMVTAGTTSGRRVVAMALYVVFITGIVSMSAGIGATARAQRLRNAADEQHERAVHAEVVTSERAQVARDLHDVVAHHVSLVAVRAESAPYQHPGLDDRTLAILGEIADDARQALAELRQVLVVLQRAEGSGDGGASRAPQPDAADVDELVVSARAAGQEVDVDGAWGAVPPAQGYVLYRAVQEGLTNARRHAPREVVTVTRTRERSTVGVTLSNPVRRPRTVAPGRGLVGMRERVEALGGTMVASVEEGRFTLAVTLPVDVTVNSAVEVGA</sequence>
<dbReference type="EC" id="2.7.13.3" evidence="2"/>
<feature type="transmembrane region" description="Helical" evidence="9">
    <location>
        <begin position="316"/>
        <end position="337"/>
    </location>
</feature>
<evidence type="ECO:0000256" key="9">
    <source>
        <dbReference type="SAM" id="Phobius"/>
    </source>
</evidence>
<evidence type="ECO:0000256" key="7">
    <source>
        <dbReference type="ARBA" id="ARBA00022840"/>
    </source>
</evidence>
<dbReference type="RefSeq" id="WP_198734162.1">
    <property type="nucleotide sequence ID" value="NZ_JAEINH010000009.1"/>
</dbReference>
<dbReference type="PANTHER" id="PTHR24421">
    <property type="entry name" value="NITRATE/NITRITE SENSOR PROTEIN NARX-RELATED"/>
    <property type="match status" value="1"/>
</dbReference>